<keyword evidence="2" id="KW-1185">Reference proteome</keyword>
<protein>
    <submittedName>
        <fullName evidence="1">Uncharacterized protein</fullName>
    </submittedName>
</protein>
<dbReference type="Pfam" id="PF14976">
    <property type="entry name" value="YPEH2ZP"/>
    <property type="match status" value="1"/>
</dbReference>
<comment type="caution">
    <text evidence="1">The sequence shown here is derived from an EMBL/GenBank/DDBJ whole genome shotgun (WGS) entry which is preliminary data.</text>
</comment>
<sequence length="74" mass="8563">MEASLTRIPHSRYSITPPSVIRRRRHEGLVTQIKPVYKLTCKHCHTILSVRSMKDILLSNAQMELFSTDTPSER</sequence>
<dbReference type="AlphaFoldDB" id="A0A9P6XRK3"/>
<dbReference type="Proteomes" id="UP000740926">
    <property type="component" value="Unassembled WGS sequence"/>
</dbReference>
<dbReference type="EMBL" id="JAANIU010011323">
    <property type="protein sequence ID" value="KAG1531120.1"/>
    <property type="molecule type" value="Genomic_DNA"/>
</dbReference>
<reference evidence="1 2" key="1">
    <citation type="journal article" date="2020" name="Microb. Genom.">
        <title>Genetic diversity of clinical and environmental Mucorales isolates obtained from an investigation of mucormycosis cases among solid organ transplant recipients.</title>
        <authorList>
            <person name="Nguyen M.H."/>
            <person name="Kaul D."/>
            <person name="Muto C."/>
            <person name="Cheng S.J."/>
            <person name="Richter R.A."/>
            <person name="Bruno V.M."/>
            <person name="Liu G."/>
            <person name="Beyhan S."/>
            <person name="Sundermann A.J."/>
            <person name="Mounaud S."/>
            <person name="Pasculle A.W."/>
            <person name="Nierman W.C."/>
            <person name="Driscoll E."/>
            <person name="Cumbie R."/>
            <person name="Clancy C.J."/>
            <person name="Dupont C.L."/>
        </authorList>
    </citation>
    <scope>NUCLEOTIDE SEQUENCE [LARGE SCALE GENOMIC DNA]</scope>
    <source>
        <strain evidence="1 2">GL24</strain>
    </source>
</reference>
<gene>
    <name evidence="1" type="ORF">G6F50_016884</name>
</gene>
<accession>A0A9P6XRK3</accession>
<dbReference type="InterPro" id="IPR026768">
    <property type="entry name" value="YPEH2ZP"/>
</dbReference>
<organism evidence="1 2">
    <name type="scientific">Rhizopus delemar</name>
    <dbReference type="NCBI Taxonomy" id="936053"/>
    <lineage>
        <taxon>Eukaryota</taxon>
        <taxon>Fungi</taxon>
        <taxon>Fungi incertae sedis</taxon>
        <taxon>Mucoromycota</taxon>
        <taxon>Mucoromycotina</taxon>
        <taxon>Mucoromycetes</taxon>
        <taxon>Mucorales</taxon>
        <taxon>Mucorineae</taxon>
        <taxon>Rhizopodaceae</taxon>
        <taxon>Rhizopus</taxon>
    </lineage>
</organism>
<evidence type="ECO:0000313" key="2">
    <source>
        <dbReference type="Proteomes" id="UP000740926"/>
    </source>
</evidence>
<evidence type="ECO:0000313" key="1">
    <source>
        <dbReference type="EMBL" id="KAG1531120.1"/>
    </source>
</evidence>
<name>A0A9P6XRK3_9FUNG</name>
<proteinExistence type="predicted"/>